<gene>
    <name evidence="2" type="ORF">ACFSJ0_36205</name>
</gene>
<evidence type="ECO:0000313" key="3">
    <source>
        <dbReference type="Proteomes" id="UP001597097"/>
    </source>
</evidence>
<accession>A0ABW4GIZ8</accession>
<evidence type="ECO:0000259" key="1">
    <source>
        <dbReference type="PROSITE" id="PS50943"/>
    </source>
</evidence>
<dbReference type="Proteomes" id="UP001597097">
    <property type="component" value="Unassembled WGS sequence"/>
</dbReference>
<comment type="caution">
    <text evidence="2">The sequence shown here is derived from an EMBL/GenBank/DDBJ whole genome shotgun (WGS) entry which is preliminary data.</text>
</comment>
<dbReference type="EMBL" id="JBHUCM010000032">
    <property type="protein sequence ID" value="MFD1542545.1"/>
    <property type="molecule type" value="Genomic_DNA"/>
</dbReference>
<evidence type="ECO:0000313" key="2">
    <source>
        <dbReference type="EMBL" id="MFD1542545.1"/>
    </source>
</evidence>
<protein>
    <submittedName>
        <fullName evidence="2">XRE family transcriptional regulator</fullName>
    </submittedName>
</protein>
<keyword evidence="3" id="KW-1185">Reference proteome</keyword>
<organism evidence="2 3">
    <name type="scientific">Nonomuraea guangzhouensis</name>
    <dbReference type="NCBI Taxonomy" id="1291555"/>
    <lineage>
        <taxon>Bacteria</taxon>
        <taxon>Bacillati</taxon>
        <taxon>Actinomycetota</taxon>
        <taxon>Actinomycetes</taxon>
        <taxon>Streptosporangiales</taxon>
        <taxon>Streptosporangiaceae</taxon>
        <taxon>Nonomuraea</taxon>
    </lineage>
</organism>
<sequence>MTDENMSQGEPSSPSLADKIDFLFRTVYPAGRGPYSYAEAAAGIEELTGEQVSHTSLWKLSTGRATNPTKRLIEALAAFFQVSPAYFFDDEASKQIGDQVELLALLRDTGMKGAQLRAFFELSPEARDMVAELIERTARLEQRHRDK</sequence>
<proteinExistence type="predicted"/>
<dbReference type="RefSeq" id="WP_219534276.1">
    <property type="nucleotide sequence ID" value="NZ_JAHKRM010000021.1"/>
</dbReference>
<reference evidence="3" key="1">
    <citation type="journal article" date="2019" name="Int. J. Syst. Evol. Microbiol.">
        <title>The Global Catalogue of Microorganisms (GCM) 10K type strain sequencing project: providing services to taxonomists for standard genome sequencing and annotation.</title>
        <authorList>
            <consortium name="The Broad Institute Genomics Platform"/>
            <consortium name="The Broad Institute Genome Sequencing Center for Infectious Disease"/>
            <person name="Wu L."/>
            <person name="Ma J."/>
        </authorList>
    </citation>
    <scope>NUCLEOTIDE SEQUENCE [LARGE SCALE GENOMIC DNA]</scope>
    <source>
        <strain evidence="3">CGMCC 1.15399</strain>
    </source>
</reference>
<name>A0ABW4GIZ8_9ACTN</name>
<feature type="domain" description="HTH cro/C1-type" evidence="1">
    <location>
        <begin position="52"/>
        <end position="87"/>
    </location>
</feature>
<dbReference type="PROSITE" id="PS50943">
    <property type="entry name" value="HTH_CROC1"/>
    <property type="match status" value="1"/>
</dbReference>
<dbReference type="InterPro" id="IPR001387">
    <property type="entry name" value="Cro/C1-type_HTH"/>
</dbReference>